<comment type="caution">
    <text evidence="2">The sequence shown here is derived from an EMBL/GenBank/DDBJ whole genome shotgun (WGS) entry which is preliminary data.</text>
</comment>
<dbReference type="AlphaFoldDB" id="A0ABD5TBT4"/>
<dbReference type="GeneID" id="81209072"/>
<dbReference type="EMBL" id="JBHSWX010000012">
    <property type="protein sequence ID" value="MFC6786007.1"/>
    <property type="molecule type" value="Genomic_DNA"/>
</dbReference>
<evidence type="ECO:0000313" key="2">
    <source>
        <dbReference type="EMBL" id="MFC6786007.1"/>
    </source>
</evidence>
<reference evidence="2 3" key="1">
    <citation type="journal article" date="2019" name="Int. J. Syst. Evol. Microbiol.">
        <title>The Global Catalogue of Microorganisms (GCM) 10K type strain sequencing project: providing services to taxonomists for standard genome sequencing and annotation.</title>
        <authorList>
            <consortium name="The Broad Institute Genomics Platform"/>
            <consortium name="The Broad Institute Genome Sequencing Center for Infectious Disease"/>
            <person name="Wu L."/>
            <person name="Ma J."/>
        </authorList>
    </citation>
    <scope>NUCLEOTIDE SEQUENCE [LARGE SCALE GENOMIC DNA]</scope>
    <source>
        <strain evidence="2 3">SYNS20</strain>
    </source>
</reference>
<feature type="compositionally biased region" description="Polar residues" evidence="1">
    <location>
        <begin position="51"/>
        <end position="61"/>
    </location>
</feature>
<accession>A0ABD5TBT4</accession>
<feature type="compositionally biased region" description="Basic and acidic residues" evidence="1">
    <location>
        <begin position="8"/>
        <end position="32"/>
    </location>
</feature>
<organism evidence="2 3">
    <name type="scientific">Halobaculum halobium</name>
    <dbReference type="NCBI Taxonomy" id="3032281"/>
    <lineage>
        <taxon>Archaea</taxon>
        <taxon>Methanobacteriati</taxon>
        <taxon>Methanobacteriota</taxon>
        <taxon>Stenosarchaea group</taxon>
        <taxon>Halobacteria</taxon>
        <taxon>Halobacteriales</taxon>
        <taxon>Haloferacaceae</taxon>
        <taxon>Halobaculum</taxon>
    </lineage>
</organism>
<keyword evidence="3" id="KW-1185">Reference proteome</keyword>
<gene>
    <name evidence="2" type="ORF">ACFQFD_08455</name>
</gene>
<dbReference type="Proteomes" id="UP001596443">
    <property type="component" value="Unassembled WGS sequence"/>
</dbReference>
<protein>
    <submittedName>
        <fullName evidence="2">Uncharacterized protein</fullName>
    </submittedName>
</protein>
<evidence type="ECO:0000313" key="3">
    <source>
        <dbReference type="Proteomes" id="UP001596443"/>
    </source>
</evidence>
<evidence type="ECO:0000256" key="1">
    <source>
        <dbReference type="SAM" id="MobiDB-lite"/>
    </source>
</evidence>
<feature type="region of interest" description="Disordered" evidence="1">
    <location>
        <begin position="1"/>
        <end position="65"/>
    </location>
</feature>
<name>A0ABD5TBT4_9EURY</name>
<sequence>MVAAPWSDPKESRSDRWGRPSGPERRGGDVRTVRQRAVSTAAPYRRRGRRSQSGESLASQFRSREYEHARTEYDATLAADGEIRLLVKGHLWGRDERDQRYRVQHRRPPDPTDSVPFDEYETWARFQFGRVEDRTAADDDALVFRPATPPTDETRTLQWGDLFPLHRRLLAELELVRNPAFAEYRLRETDEWQEIRDDLKWDLDAFARGP</sequence>
<dbReference type="RefSeq" id="WP_284062825.1">
    <property type="nucleotide sequence ID" value="NZ_CP126158.1"/>
</dbReference>
<proteinExistence type="predicted"/>